<keyword evidence="1" id="KW-1133">Transmembrane helix</keyword>
<gene>
    <name evidence="2" type="ORF">B0I35DRAFT_416907</name>
</gene>
<name>A0A8K0WW25_9HYPO</name>
<keyword evidence="1" id="KW-0812">Transmembrane</keyword>
<feature type="transmembrane region" description="Helical" evidence="1">
    <location>
        <begin position="325"/>
        <end position="349"/>
    </location>
</feature>
<evidence type="ECO:0000313" key="3">
    <source>
        <dbReference type="Proteomes" id="UP000813444"/>
    </source>
</evidence>
<dbReference type="AlphaFoldDB" id="A0A8K0WW25"/>
<feature type="transmembrane region" description="Helical" evidence="1">
    <location>
        <begin position="27"/>
        <end position="47"/>
    </location>
</feature>
<accession>A0A8K0WW25</accession>
<evidence type="ECO:0008006" key="4">
    <source>
        <dbReference type="Google" id="ProtNLM"/>
    </source>
</evidence>
<dbReference type="Proteomes" id="UP000813444">
    <property type="component" value="Unassembled WGS sequence"/>
</dbReference>
<feature type="transmembrane region" description="Helical" evidence="1">
    <location>
        <begin position="143"/>
        <end position="164"/>
    </location>
</feature>
<organism evidence="2 3">
    <name type="scientific">Stachybotrys elegans</name>
    <dbReference type="NCBI Taxonomy" id="80388"/>
    <lineage>
        <taxon>Eukaryota</taxon>
        <taxon>Fungi</taxon>
        <taxon>Dikarya</taxon>
        <taxon>Ascomycota</taxon>
        <taxon>Pezizomycotina</taxon>
        <taxon>Sordariomycetes</taxon>
        <taxon>Hypocreomycetidae</taxon>
        <taxon>Hypocreales</taxon>
        <taxon>Stachybotryaceae</taxon>
        <taxon>Stachybotrys</taxon>
    </lineage>
</organism>
<evidence type="ECO:0000256" key="1">
    <source>
        <dbReference type="SAM" id="Phobius"/>
    </source>
</evidence>
<sequence>MIYSVGAALVKRAMDPDTKVPVNETPAWLWLIILFNCLLFIPLYTWLNYTVHNVWPVFAIIEDENPPEYEPVSLNEDGSADGPIPGQPIAVSSSARSIHRLLMANGGFRANFRGLACFLVQAVLTVALVLVFVGALGTGGTSIATLLASLTLIQFSTAWVHIIITRPSDLHFWSRLPSFNHTFNATWKPVVLLWAATEVTRWLPRIFALIAGIDLPDLNSGFNGPKNPESGIKVDPALRWAAPVMVVLSLLGVIFLTIPAQVILFRVQASLLPADAETIINFDRSFQGQVGPVITTGKGYATVSQAWSTFTRAAWRRLVALYCKIFLISALVVIFVTIIAIPEMIIIFLNMPHA</sequence>
<dbReference type="EMBL" id="JAGPNK010000001">
    <property type="protein sequence ID" value="KAH7328227.1"/>
    <property type="molecule type" value="Genomic_DNA"/>
</dbReference>
<protein>
    <recommendedName>
        <fullName evidence="4">Ubiquitin carrier protein</fullName>
    </recommendedName>
</protein>
<feature type="transmembrane region" description="Helical" evidence="1">
    <location>
        <begin position="115"/>
        <end position="137"/>
    </location>
</feature>
<feature type="transmembrane region" description="Helical" evidence="1">
    <location>
        <begin position="240"/>
        <end position="264"/>
    </location>
</feature>
<comment type="caution">
    <text evidence="2">The sequence shown here is derived from an EMBL/GenBank/DDBJ whole genome shotgun (WGS) entry which is preliminary data.</text>
</comment>
<evidence type="ECO:0000313" key="2">
    <source>
        <dbReference type="EMBL" id="KAH7328227.1"/>
    </source>
</evidence>
<reference evidence="2" key="1">
    <citation type="journal article" date="2021" name="Nat. Commun.">
        <title>Genetic determinants of endophytism in the Arabidopsis root mycobiome.</title>
        <authorList>
            <person name="Mesny F."/>
            <person name="Miyauchi S."/>
            <person name="Thiergart T."/>
            <person name="Pickel B."/>
            <person name="Atanasova L."/>
            <person name="Karlsson M."/>
            <person name="Huettel B."/>
            <person name="Barry K.W."/>
            <person name="Haridas S."/>
            <person name="Chen C."/>
            <person name="Bauer D."/>
            <person name="Andreopoulos W."/>
            <person name="Pangilinan J."/>
            <person name="LaButti K."/>
            <person name="Riley R."/>
            <person name="Lipzen A."/>
            <person name="Clum A."/>
            <person name="Drula E."/>
            <person name="Henrissat B."/>
            <person name="Kohler A."/>
            <person name="Grigoriev I.V."/>
            <person name="Martin F.M."/>
            <person name="Hacquard S."/>
        </authorList>
    </citation>
    <scope>NUCLEOTIDE SEQUENCE</scope>
    <source>
        <strain evidence="2">MPI-CAGE-CH-0235</strain>
    </source>
</reference>
<keyword evidence="3" id="KW-1185">Reference proteome</keyword>
<dbReference type="OrthoDB" id="2896006at2759"/>
<keyword evidence="1" id="KW-0472">Membrane</keyword>
<proteinExistence type="predicted"/>